<evidence type="ECO:0000313" key="1">
    <source>
        <dbReference type="EMBL" id="KAH7972200.1"/>
    </source>
</evidence>
<accession>A0A9D4QAA2</accession>
<reference evidence="1" key="1">
    <citation type="journal article" date="2020" name="Cell">
        <title>Large-Scale Comparative Analyses of Tick Genomes Elucidate Their Genetic Diversity and Vector Capacities.</title>
        <authorList>
            <consortium name="Tick Genome and Microbiome Consortium (TIGMIC)"/>
            <person name="Jia N."/>
            <person name="Wang J."/>
            <person name="Shi W."/>
            <person name="Du L."/>
            <person name="Sun Y."/>
            <person name="Zhan W."/>
            <person name="Jiang J.F."/>
            <person name="Wang Q."/>
            <person name="Zhang B."/>
            <person name="Ji P."/>
            <person name="Bell-Sakyi L."/>
            <person name="Cui X.M."/>
            <person name="Yuan T.T."/>
            <person name="Jiang B.G."/>
            <person name="Yang W.F."/>
            <person name="Lam T.T."/>
            <person name="Chang Q.C."/>
            <person name="Ding S.J."/>
            <person name="Wang X.J."/>
            <person name="Zhu J.G."/>
            <person name="Ruan X.D."/>
            <person name="Zhao L."/>
            <person name="Wei J.T."/>
            <person name="Ye R.Z."/>
            <person name="Que T.C."/>
            <person name="Du C.H."/>
            <person name="Zhou Y.H."/>
            <person name="Cheng J.X."/>
            <person name="Dai P.F."/>
            <person name="Guo W.B."/>
            <person name="Han X.H."/>
            <person name="Huang E.J."/>
            <person name="Li L.F."/>
            <person name="Wei W."/>
            <person name="Gao Y.C."/>
            <person name="Liu J.Z."/>
            <person name="Shao H.Z."/>
            <person name="Wang X."/>
            <person name="Wang C.C."/>
            <person name="Yang T.C."/>
            <person name="Huo Q.B."/>
            <person name="Li W."/>
            <person name="Chen H.Y."/>
            <person name="Chen S.E."/>
            <person name="Zhou L.G."/>
            <person name="Ni X.B."/>
            <person name="Tian J.H."/>
            <person name="Sheng Y."/>
            <person name="Liu T."/>
            <person name="Pan Y.S."/>
            <person name="Xia L.Y."/>
            <person name="Li J."/>
            <person name="Zhao F."/>
            <person name="Cao W.C."/>
        </authorList>
    </citation>
    <scope>NUCLEOTIDE SEQUENCE</scope>
    <source>
        <strain evidence="1">Rsan-2018</strain>
    </source>
</reference>
<dbReference type="AlphaFoldDB" id="A0A9D4QAA2"/>
<name>A0A9D4QAA2_RHISA</name>
<comment type="caution">
    <text evidence="1">The sequence shown here is derived from an EMBL/GenBank/DDBJ whole genome shotgun (WGS) entry which is preliminary data.</text>
</comment>
<gene>
    <name evidence="1" type="ORF">HPB52_009130</name>
</gene>
<proteinExistence type="predicted"/>
<dbReference type="EMBL" id="JABSTV010001247">
    <property type="protein sequence ID" value="KAH7972200.1"/>
    <property type="molecule type" value="Genomic_DNA"/>
</dbReference>
<sequence length="396" mass="44460">MDLVISSFGRQRSQLTRRAKVVTVTLRSQHDNTSVQIEAVVVPFICDDIIEAPKTNKLRTVIVAEGKPLADAVVFPSVTCEPGVSLLIGSDQLWKLMPNNSEVRCDSDNRALIAIRTSMGWTLQGPSSVEEQGGQYTSSHICVLRTDVHQTEDLSYPLPRIWEVDVIGMVDEPFPKQEDVVLERFTYTIEFRNGRDKVPWKSAEYTLVDDTIVAISQKEAVERYDRTMRQHRKDRHAEEIAEDKRSEGVIREASKTRNTVGFDASLYGTGEFSCSDQLEEGVVDRDTLCAKPSLARATTSDDVRGSALLQPDKHSIHLIGNFTHRRILHGVATFAALRRKCGLLRGPQCVKKAVCERASDSDWMLHRHQHHILQKTECPDHSRFKSAASTLLGLCL</sequence>
<dbReference type="Proteomes" id="UP000821837">
    <property type="component" value="Chromosome 11"/>
</dbReference>
<evidence type="ECO:0000313" key="2">
    <source>
        <dbReference type="Proteomes" id="UP000821837"/>
    </source>
</evidence>
<dbReference type="VEuPathDB" id="VectorBase:RSAN_031822"/>
<keyword evidence="2" id="KW-1185">Reference proteome</keyword>
<reference evidence="1" key="2">
    <citation type="submission" date="2021-09" db="EMBL/GenBank/DDBJ databases">
        <authorList>
            <person name="Jia N."/>
            <person name="Wang J."/>
            <person name="Shi W."/>
            <person name="Du L."/>
            <person name="Sun Y."/>
            <person name="Zhan W."/>
            <person name="Jiang J."/>
            <person name="Wang Q."/>
            <person name="Zhang B."/>
            <person name="Ji P."/>
            <person name="Sakyi L.B."/>
            <person name="Cui X."/>
            <person name="Yuan T."/>
            <person name="Jiang B."/>
            <person name="Yang W."/>
            <person name="Lam T.T.-Y."/>
            <person name="Chang Q."/>
            <person name="Ding S."/>
            <person name="Wang X."/>
            <person name="Zhu J."/>
            <person name="Ruan X."/>
            <person name="Zhao L."/>
            <person name="Wei J."/>
            <person name="Que T."/>
            <person name="Du C."/>
            <person name="Cheng J."/>
            <person name="Dai P."/>
            <person name="Han X."/>
            <person name="Huang E."/>
            <person name="Gao Y."/>
            <person name="Liu J."/>
            <person name="Shao H."/>
            <person name="Ye R."/>
            <person name="Li L."/>
            <person name="Wei W."/>
            <person name="Wang X."/>
            <person name="Wang C."/>
            <person name="Huo Q."/>
            <person name="Li W."/>
            <person name="Guo W."/>
            <person name="Chen H."/>
            <person name="Chen S."/>
            <person name="Zhou L."/>
            <person name="Zhou L."/>
            <person name="Ni X."/>
            <person name="Tian J."/>
            <person name="Zhou Y."/>
            <person name="Sheng Y."/>
            <person name="Liu T."/>
            <person name="Pan Y."/>
            <person name="Xia L."/>
            <person name="Li J."/>
            <person name="Zhao F."/>
            <person name="Cao W."/>
        </authorList>
    </citation>
    <scope>NUCLEOTIDE SEQUENCE</scope>
    <source>
        <strain evidence="1">Rsan-2018</strain>
        <tissue evidence="1">Larvae</tissue>
    </source>
</reference>
<organism evidence="1 2">
    <name type="scientific">Rhipicephalus sanguineus</name>
    <name type="common">Brown dog tick</name>
    <name type="synonym">Ixodes sanguineus</name>
    <dbReference type="NCBI Taxonomy" id="34632"/>
    <lineage>
        <taxon>Eukaryota</taxon>
        <taxon>Metazoa</taxon>
        <taxon>Ecdysozoa</taxon>
        <taxon>Arthropoda</taxon>
        <taxon>Chelicerata</taxon>
        <taxon>Arachnida</taxon>
        <taxon>Acari</taxon>
        <taxon>Parasitiformes</taxon>
        <taxon>Ixodida</taxon>
        <taxon>Ixodoidea</taxon>
        <taxon>Ixodidae</taxon>
        <taxon>Rhipicephalinae</taxon>
        <taxon>Rhipicephalus</taxon>
        <taxon>Rhipicephalus</taxon>
    </lineage>
</organism>
<protein>
    <submittedName>
        <fullName evidence="1">Uncharacterized protein</fullName>
    </submittedName>
</protein>